<protein>
    <submittedName>
        <fullName evidence="2">Uncharacterized protein</fullName>
    </submittedName>
</protein>
<feature type="non-terminal residue" evidence="2">
    <location>
        <position position="79"/>
    </location>
</feature>
<dbReference type="Proteomes" id="UP001233999">
    <property type="component" value="Unassembled WGS sequence"/>
</dbReference>
<dbReference type="EMBL" id="JASPKZ010003845">
    <property type="protein sequence ID" value="KAJ9592138.1"/>
    <property type="molecule type" value="Genomic_DNA"/>
</dbReference>
<proteinExistence type="predicted"/>
<evidence type="ECO:0000313" key="3">
    <source>
        <dbReference type="Proteomes" id="UP001233999"/>
    </source>
</evidence>
<evidence type="ECO:0000313" key="2">
    <source>
        <dbReference type="EMBL" id="KAJ9592138.1"/>
    </source>
</evidence>
<feature type="transmembrane region" description="Helical" evidence="1">
    <location>
        <begin position="21"/>
        <end position="40"/>
    </location>
</feature>
<comment type="caution">
    <text evidence="2">The sequence shown here is derived from an EMBL/GenBank/DDBJ whole genome shotgun (WGS) entry which is preliminary data.</text>
</comment>
<sequence length="79" mass="9265">ITKTEIGKDVTFRNSKNLSKLYSSFGYILSHPLMGLYFNMSTSTYQQVDSVASERRNLKFRNTDAQLNRYSLFKEKEKK</sequence>
<accession>A0AAD8EJ40</accession>
<gene>
    <name evidence="2" type="ORF">L9F63_001366</name>
</gene>
<name>A0AAD8EJ40_DIPPU</name>
<reference evidence="2" key="2">
    <citation type="submission" date="2023-05" db="EMBL/GenBank/DDBJ databases">
        <authorList>
            <person name="Fouks B."/>
        </authorList>
    </citation>
    <scope>NUCLEOTIDE SEQUENCE</scope>
    <source>
        <strain evidence="2">Stay&amp;Tobe</strain>
        <tissue evidence="2">Testes</tissue>
    </source>
</reference>
<organism evidence="2 3">
    <name type="scientific">Diploptera punctata</name>
    <name type="common">Pacific beetle cockroach</name>
    <dbReference type="NCBI Taxonomy" id="6984"/>
    <lineage>
        <taxon>Eukaryota</taxon>
        <taxon>Metazoa</taxon>
        <taxon>Ecdysozoa</taxon>
        <taxon>Arthropoda</taxon>
        <taxon>Hexapoda</taxon>
        <taxon>Insecta</taxon>
        <taxon>Pterygota</taxon>
        <taxon>Neoptera</taxon>
        <taxon>Polyneoptera</taxon>
        <taxon>Dictyoptera</taxon>
        <taxon>Blattodea</taxon>
        <taxon>Blaberoidea</taxon>
        <taxon>Blaberidae</taxon>
        <taxon>Diplopterinae</taxon>
        <taxon>Diploptera</taxon>
    </lineage>
</organism>
<evidence type="ECO:0000256" key="1">
    <source>
        <dbReference type="SAM" id="Phobius"/>
    </source>
</evidence>
<keyword evidence="1" id="KW-0472">Membrane</keyword>
<dbReference type="AlphaFoldDB" id="A0AAD8EJ40"/>
<reference evidence="2" key="1">
    <citation type="journal article" date="2023" name="IScience">
        <title>Live-bearing cockroach genome reveals convergent evolutionary mechanisms linked to viviparity in insects and beyond.</title>
        <authorList>
            <person name="Fouks B."/>
            <person name="Harrison M.C."/>
            <person name="Mikhailova A.A."/>
            <person name="Marchal E."/>
            <person name="English S."/>
            <person name="Carruthers M."/>
            <person name="Jennings E.C."/>
            <person name="Chiamaka E.L."/>
            <person name="Frigard R.A."/>
            <person name="Pippel M."/>
            <person name="Attardo G.M."/>
            <person name="Benoit J.B."/>
            <person name="Bornberg-Bauer E."/>
            <person name="Tobe S.S."/>
        </authorList>
    </citation>
    <scope>NUCLEOTIDE SEQUENCE</scope>
    <source>
        <strain evidence="2">Stay&amp;Tobe</strain>
    </source>
</reference>
<keyword evidence="3" id="KW-1185">Reference proteome</keyword>
<keyword evidence="1" id="KW-1133">Transmembrane helix</keyword>
<keyword evidence="1" id="KW-0812">Transmembrane</keyword>
<feature type="non-terminal residue" evidence="2">
    <location>
        <position position="1"/>
    </location>
</feature>